<sequence>MNELWFKDCQDYANVYRYITEINFNHYKFLVLMGLFESGWVIYDHTEPKNNELNYDYGYYKE</sequence>
<proteinExistence type="predicted"/>
<protein>
    <submittedName>
        <fullName evidence="1">Uncharacterized protein</fullName>
    </submittedName>
</protein>
<reference evidence="1" key="1">
    <citation type="journal article" date="2015" name="Nature">
        <title>Complex archaea that bridge the gap between prokaryotes and eukaryotes.</title>
        <authorList>
            <person name="Spang A."/>
            <person name="Saw J.H."/>
            <person name="Jorgensen S.L."/>
            <person name="Zaremba-Niedzwiedzka K."/>
            <person name="Martijn J."/>
            <person name="Lind A.E."/>
            <person name="van Eijk R."/>
            <person name="Schleper C."/>
            <person name="Guy L."/>
            <person name="Ettema T.J."/>
        </authorList>
    </citation>
    <scope>NUCLEOTIDE SEQUENCE</scope>
</reference>
<gene>
    <name evidence="1" type="ORF">LCGC14_1751320</name>
</gene>
<organism evidence="1">
    <name type="scientific">marine sediment metagenome</name>
    <dbReference type="NCBI Taxonomy" id="412755"/>
    <lineage>
        <taxon>unclassified sequences</taxon>
        <taxon>metagenomes</taxon>
        <taxon>ecological metagenomes</taxon>
    </lineage>
</organism>
<dbReference type="EMBL" id="LAZR01016156">
    <property type="protein sequence ID" value="KKM05723.1"/>
    <property type="molecule type" value="Genomic_DNA"/>
</dbReference>
<name>A0A0F9K383_9ZZZZ</name>
<accession>A0A0F9K383</accession>
<dbReference type="AlphaFoldDB" id="A0A0F9K383"/>
<comment type="caution">
    <text evidence="1">The sequence shown here is derived from an EMBL/GenBank/DDBJ whole genome shotgun (WGS) entry which is preliminary data.</text>
</comment>
<evidence type="ECO:0000313" key="1">
    <source>
        <dbReference type="EMBL" id="KKM05723.1"/>
    </source>
</evidence>